<gene>
    <name evidence="8" type="ORF">I2492_16825</name>
    <name evidence="7" type="ORF">I2493_16890</name>
</gene>
<dbReference type="GO" id="GO:0004748">
    <property type="term" value="F:ribonucleoside-diphosphate reductase activity, thioredoxin disulfide as acceptor"/>
    <property type="evidence" value="ECO:0007669"/>
    <property type="project" value="TreeGrafter"/>
</dbReference>
<keyword evidence="4" id="KW-0479">Metal-binding</keyword>
<sequence length="209" mass="23180">MAIGLSRLYFPVTTLGPGKRIGIWFQGCSIRCAGCLSPETWRFTREKIATEALIEQIRPWYSQADGITISGGEPFDQPEALTALLHAIRQDFQGDILVFSGYSYTAISAYLDTMNGLIDALVSGPFEQDSPQTIKLRGSDNQVLHLLTEAGKVNFGDFDQPLNDKEKVLDMTIDGRGIVNLIGIPRRDDMARLQVILQQQGHHFAPITK</sequence>
<evidence type="ECO:0000256" key="4">
    <source>
        <dbReference type="ARBA" id="ARBA00022723"/>
    </source>
</evidence>
<dbReference type="InterPro" id="IPR012837">
    <property type="entry name" value="NrdG"/>
</dbReference>
<dbReference type="GO" id="GO:0043365">
    <property type="term" value="F:[formate-C-acetyltransferase]-activating enzyme activity"/>
    <property type="evidence" value="ECO:0007669"/>
    <property type="project" value="InterPro"/>
</dbReference>
<proteinExistence type="predicted"/>
<dbReference type="InterPro" id="IPR058240">
    <property type="entry name" value="rSAM_sf"/>
</dbReference>
<dbReference type="SFLD" id="SFLDF00299">
    <property type="entry name" value="anaerobic_ribonucleoside-triph"/>
    <property type="match status" value="1"/>
</dbReference>
<dbReference type="GO" id="GO:0051539">
    <property type="term" value="F:4 iron, 4 sulfur cluster binding"/>
    <property type="evidence" value="ECO:0007669"/>
    <property type="project" value="UniProtKB-KW"/>
</dbReference>
<dbReference type="AlphaFoldDB" id="A0A9D7AL51"/>
<dbReference type="EMBL" id="JADRCP010000006">
    <property type="protein sequence ID" value="MBK5177982.1"/>
    <property type="molecule type" value="Genomic_DNA"/>
</dbReference>
<evidence type="ECO:0000313" key="9">
    <source>
        <dbReference type="Proteomes" id="UP000807542"/>
    </source>
</evidence>
<reference evidence="8 10" key="1">
    <citation type="submission" date="2020-11" db="EMBL/GenBank/DDBJ databases">
        <title>Insectihabitans protaetiae gen. nov. sp. nov. and Insectihabitans allomyrinae sp. nov., isolated from larvae of Protaetia brevitarsis seulensis and Allomyrina dichotoma, respectively.</title>
        <authorList>
            <person name="Lee S.D."/>
            <person name="Byeon Y.-S."/>
            <person name="Kim S.-M."/>
            <person name="Yang H.L."/>
            <person name="Kim I.S."/>
        </authorList>
    </citation>
    <scope>NUCLEOTIDE SEQUENCE</scope>
    <source>
        <strain evidence="8">CWB-B4</strain>
        <strain evidence="7 10">CWB-B43</strain>
    </source>
</reference>
<dbReference type="InterPro" id="IPR034457">
    <property type="entry name" value="Organic_radical-activating"/>
</dbReference>
<evidence type="ECO:0000256" key="3">
    <source>
        <dbReference type="ARBA" id="ARBA00022691"/>
    </source>
</evidence>
<dbReference type="InterPro" id="IPR013785">
    <property type="entry name" value="Aldolase_TIM"/>
</dbReference>
<evidence type="ECO:0000256" key="2">
    <source>
        <dbReference type="ARBA" id="ARBA00022485"/>
    </source>
</evidence>
<dbReference type="Proteomes" id="UP000807542">
    <property type="component" value="Unassembled WGS sequence"/>
</dbReference>
<evidence type="ECO:0000313" key="8">
    <source>
        <dbReference type="EMBL" id="MBK5177982.1"/>
    </source>
</evidence>
<dbReference type="EMBL" id="JADRCQ010000006">
    <property type="protein sequence ID" value="MBK5074686.1"/>
    <property type="molecule type" value="Genomic_DNA"/>
</dbReference>
<dbReference type="PANTHER" id="PTHR30352">
    <property type="entry name" value="PYRUVATE FORMATE-LYASE-ACTIVATING ENZYME"/>
    <property type="match status" value="1"/>
</dbReference>
<dbReference type="SFLD" id="SFLDG01066">
    <property type="entry name" value="organic_radical-activating_enz"/>
    <property type="match status" value="1"/>
</dbReference>
<dbReference type="Pfam" id="PF13353">
    <property type="entry name" value="Fer4_12"/>
    <property type="match status" value="1"/>
</dbReference>
<dbReference type="CDD" id="cd01335">
    <property type="entry name" value="Radical_SAM"/>
    <property type="match status" value="1"/>
</dbReference>
<keyword evidence="6" id="KW-0411">Iron-sulfur</keyword>
<dbReference type="Gene3D" id="3.20.20.70">
    <property type="entry name" value="Aldolase class I"/>
    <property type="match status" value="1"/>
</dbReference>
<dbReference type="GO" id="GO:0046872">
    <property type="term" value="F:metal ion binding"/>
    <property type="evidence" value="ECO:0007669"/>
    <property type="project" value="UniProtKB-KW"/>
</dbReference>
<comment type="cofactor">
    <cofactor evidence="1">
        <name>[4Fe-4S] cluster</name>
        <dbReference type="ChEBI" id="CHEBI:49883"/>
    </cofactor>
</comment>
<evidence type="ECO:0000256" key="6">
    <source>
        <dbReference type="ARBA" id="ARBA00023014"/>
    </source>
</evidence>
<comment type="caution">
    <text evidence="8">The sequence shown here is derived from an EMBL/GenBank/DDBJ whole genome shotgun (WGS) entry which is preliminary data.</text>
</comment>
<dbReference type="SFLD" id="SFLDG01063">
    <property type="entry name" value="activating_enzymes__group_1"/>
    <property type="match status" value="1"/>
</dbReference>
<evidence type="ECO:0000313" key="7">
    <source>
        <dbReference type="EMBL" id="MBK5074686.1"/>
    </source>
</evidence>
<dbReference type="SFLD" id="SFLDS00029">
    <property type="entry name" value="Radical_SAM"/>
    <property type="match status" value="1"/>
</dbReference>
<keyword evidence="2" id="KW-0004">4Fe-4S</keyword>
<keyword evidence="10" id="KW-1185">Reference proteome</keyword>
<protein>
    <submittedName>
        <fullName evidence="8">Radical SAM protein</fullName>
    </submittedName>
</protein>
<organism evidence="8 9">
    <name type="scientific">Limnobaculum xujianqingii</name>
    <dbReference type="NCBI Taxonomy" id="2738837"/>
    <lineage>
        <taxon>Bacteria</taxon>
        <taxon>Pseudomonadati</taxon>
        <taxon>Pseudomonadota</taxon>
        <taxon>Gammaproteobacteria</taxon>
        <taxon>Enterobacterales</taxon>
        <taxon>Budviciaceae</taxon>
        <taxon>Limnobaculum</taxon>
    </lineage>
</organism>
<keyword evidence="3" id="KW-0949">S-adenosyl-L-methionine</keyword>
<dbReference type="Proteomes" id="UP001296969">
    <property type="component" value="Unassembled WGS sequence"/>
</dbReference>
<dbReference type="RefSeq" id="WP_228399160.1">
    <property type="nucleotide sequence ID" value="NZ_JADRCP010000006.1"/>
</dbReference>
<accession>A0A9D7AL51</accession>
<evidence type="ECO:0000256" key="5">
    <source>
        <dbReference type="ARBA" id="ARBA00023004"/>
    </source>
</evidence>
<dbReference type="PANTHER" id="PTHR30352:SF2">
    <property type="entry name" value="ANAEROBIC RIBONUCLEOSIDE-TRIPHOSPHATE REDUCTASE-ACTIVATING PROTEIN"/>
    <property type="match status" value="1"/>
</dbReference>
<dbReference type="InterPro" id="IPR007197">
    <property type="entry name" value="rSAM"/>
</dbReference>
<name>A0A9D7AL51_9GAMM</name>
<dbReference type="SUPFAM" id="SSF102114">
    <property type="entry name" value="Radical SAM enzymes"/>
    <property type="match status" value="1"/>
</dbReference>
<evidence type="ECO:0000313" key="10">
    <source>
        <dbReference type="Proteomes" id="UP001296969"/>
    </source>
</evidence>
<keyword evidence="5" id="KW-0408">Iron</keyword>
<evidence type="ECO:0000256" key="1">
    <source>
        <dbReference type="ARBA" id="ARBA00001966"/>
    </source>
</evidence>